<feature type="signal peptide" evidence="7">
    <location>
        <begin position="1"/>
        <end position="20"/>
    </location>
</feature>
<comment type="similarity">
    <text evidence="1">Belongs to the AB hydrolase superfamily. Lipase family.</text>
</comment>
<dbReference type="PANTHER" id="PTHR11005">
    <property type="entry name" value="LYSOSOMAL ACID LIPASE-RELATED"/>
    <property type="match status" value="1"/>
</dbReference>
<dbReference type="AlphaFoldDB" id="A0AAW0V5X0"/>
<keyword evidence="10" id="KW-1185">Reference proteome</keyword>
<dbReference type="EMBL" id="JARAKH010000002">
    <property type="protein sequence ID" value="KAK8406022.1"/>
    <property type="molecule type" value="Genomic_DNA"/>
</dbReference>
<accession>A0AAW0V5X0</accession>
<keyword evidence="5" id="KW-0443">Lipid metabolism</keyword>
<evidence type="ECO:0000256" key="6">
    <source>
        <dbReference type="ARBA" id="ARBA00023180"/>
    </source>
</evidence>
<evidence type="ECO:0000313" key="9">
    <source>
        <dbReference type="EMBL" id="KAK8406022.1"/>
    </source>
</evidence>
<dbReference type="SUPFAM" id="SSF53474">
    <property type="entry name" value="alpha/beta-Hydrolases"/>
    <property type="match status" value="1"/>
</dbReference>
<comment type="caution">
    <text evidence="9">The sequence shown here is derived from an EMBL/GenBank/DDBJ whole genome shotgun (WGS) entry which is preliminary data.</text>
</comment>
<dbReference type="InterPro" id="IPR006693">
    <property type="entry name" value="AB_hydrolase_lipase"/>
</dbReference>
<keyword evidence="2 7" id="KW-0732">Signal</keyword>
<keyword evidence="4" id="KW-0442">Lipid degradation</keyword>
<dbReference type="Proteomes" id="UP001487740">
    <property type="component" value="Unassembled WGS sequence"/>
</dbReference>
<proteinExistence type="inferred from homology"/>
<gene>
    <name evidence="9" type="ORF">O3P69_007030</name>
</gene>
<keyword evidence="3" id="KW-0378">Hydrolase</keyword>
<evidence type="ECO:0000256" key="1">
    <source>
        <dbReference type="ARBA" id="ARBA00010701"/>
    </source>
</evidence>
<organism evidence="9 10">
    <name type="scientific">Scylla paramamosain</name>
    <name type="common">Mud crab</name>
    <dbReference type="NCBI Taxonomy" id="85552"/>
    <lineage>
        <taxon>Eukaryota</taxon>
        <taxon>Metazoa</taxon>
        <taxon>Ecdysozoa</taxon>
        <taxon>Arthropoda</taxon>
        <taxon>Crustacea</taxon>
        <taxon>Multicrustacea</taxon>
        <taxon>Malacostraca</taxon>
        <taxon>Eumalacostraca</taxon>
        <taxon>Eucarida</taxon>
        <taxon>Decapoda</taxon>
        <taxon>Pleocyemata</taxon>
        <taxon>Brachyura</taxon>
        <taxon>Eubrachyura</taxon>
        <taxon>Portunoidea</taxon>
        <taxon>Portunidae</taxon>
        <taxon>Portuninae</taxon>
        <taxon>Scylla</taxon>
    </lineage>
</organism>
<evidence type="ECO:0000256" key="3">
    <source>
        <dbReference type="ARBA" id="ARBA00022801"/>
    </source>
</evidence>
<evidence type="ECO:0000256" key="7">
    <source>
        <dbReference type="SAM" id="SignalP"/>
    </source>
</evidence>
<evidence type="ECO:0000313" key="10">
    <source>
        <dbReference type="Proteomes" id="UP001487740"/>
    </source>
</evidence>
<dbReference type="FunFam" id="3.40.50.1820:FF:000021">
    <property type="entry name" value="Lipase"/>
    <property type="match status" value="1"/>
</dbReference>
<evidence type="ECO:0000259" key="8">
    <source>
        <dbReference type="Pfam" id="PF04083"/>
    </source>
</evidence>
<protein>
    <recommendedName>
        <fullName evidence="8">Partial AB-hydrolase lipase domain-containing protein</fullName>
    </recommendedName>
</protein>
<reference evidence="9 10" key="1">
    <citation type="submission" date="2023-03" db="EMBL/GenBank/DDBJ databases">
        <title>High-quality genome of Scylla paramamosain provides insights in environmental adaptation.</title>
        <authorList>
            <person name="Zhang L."/>
        </authorList>
    </citation>
    <scope>NUCLEOTIDE SEQUENCE [LARGE SCALE GENOMIC DNA]</scope>
    <source>
        <strain evidence="9">LZ_2023a</strain>
        <tissue evidence="9">Muscle</tissue>
    </source>
</reference>
<dbReference type="Pfam" id="PF04083">
    <property type="entry name" value="Abhydro_lipase"/>
    <property type="match status" value="1"/>
</dbReference>
<keyword evidence="6" id="KW-0325">Glycoprotein</keyword>
<dbReference type="GO" id="GO:0016042">
    <property type="term" value="P:lipid catabolic process"/>
    <property type="evidence" value="ECO:0007669"/>
    <property type="project" value="UniProtKB-KW"/>
</dbReference>
<evidence type="ECO:0000256" key="2">
    <source>
        <dbReference type="ARBA" id="ARBA00022729"/>
    </source>
</evidence>
<dbReference type="InterPro" id="IPR029058">
    <property type="entry name" value="AB_hydrolase_fold"/>
</dbReference>
<sequence length="515" mass="57156">MTFPTLVVAIILTSAVKRRARRDGPEDRSSLEVKFPKPKPAHVISHPKPPSTRPGLAIHNTCGAINTGAARRSPLLATPALTRLRCLHECRSGDAKCATYYIHTTSTMNAVVDAVVVMMVVVMTGAPVSSSPRQGHHQHLPRNTHWTFNLTTPEIVQGMGYPAEVHHVTTSDGYLLELHRIPHGAAGPSEGRLPVLLQHGILGSSADWVLNTADQALAFLLADAGYDVWLSNTRGNTYCRRHQDLSPDQQAFWSFSWDEMAYYDLPASIDYILEVTGAADLHYVGYSMGTTIFFAMMSERPEYNEKVRVMAALAPVAFVDHIKSPLRELAPYSNDIDTVLTLLGVGELLPGTTVMDYLAENFCDADIPLVDVCYNIFFLIVGPDTSELNKDYMTSIVSHTPAGTSVHTANHYGQEVLSGNFIKYDYGLLGNLNHYGQQTPPHYDLAKVTTPVGLFHSDNDWLAAPEDVARLQQLLPNVVFSHRVDFHDFNHADFVWAVHARQYVHRYVLELLAQY</sequence>
<evidence type="ECO:0000256" key="4">
    <source>
        <dbReference type="ARBA" id="ARBA00022963"/>
    </source>
</evidence>
<feature type="chain" id="PRO_5043765985" description="Partial AB-hydrolase lipase domain-containing protein" evidence="7">
    <location>
        <begin position="21"/>
        <end position="515"/>
    </location>
</feature>
<feature type="domain" description="Partial AB-hydrolase lipase" evidence="8">
    <location>
        <begin position="153"/>
        <end position="211"/>
    </location>
</feature>
<dbReference type="Gene3D" id="3.40.50.1820">
    <property type="entry name" value="alpha/beta hydrolase"/>
    <property type="match status" value="1"/>
</dbReference>
<evidence type="ECO:0000256" key="5">
    <source>
        <dbReference type="ARBA" id="ARBA00023098"/>
    </source>
</evidence>
<name>A0AAW0V5X0_SCYPA</name>
<dbReference type="GO" id="GO:0016787">
    <property type="term" value="F:hydrolase activity"/>
    <property type="evidence" value="ECO:0007669"/>
    <property type="project" value="UniProtKB-KW"/>
</dbReference>